<gene>
    <name evidence="1" type="ORF">DM860_003100</name>
</gene>
<sequence length="149" mass="16463">MEALISQFEILSDRALCDKSFDPHAIEDVMKLFELDAYKAWAASELEQDEQVREAETHMDKAEDHLHSVMDSAMEELRRFEEEMDRMAQAELESLVGAAEEARTAGKTAEMAAAASARKYIESAVSSAAASMRSAVKAVSSHSKKVHPS</sequence>
<reference evidence="1 2" key="1">
    <citation type="submission" date="2018-06" db="EMBL/GenBank/DDBJ databases">
        <title>The Genome of Cuscuta australis (Dodder) Provides Insight into the Evolution of Plant Parasitism.</title>
        <authorList>
            <person name="Liu H."/>
        </authorList>
    </citation>
    <scope>NUCLEOTIDE SEQUENCE [LARGE SCALE GENOMIC DNA]</scope>
    <source>
        <strain evidence="2">cv. Yunnan</strain>
        <tissue evidence="1">Vines</tissue>
    </source>
</reference>
<dbReference type="AlphaFoldDB" id="A0A328D1D0"/>
<evidence type="ECO:0000313" key="1">
    <source>
        <dbReference type="EMBL" id="RAL39567.1"/>
    </source>
</evidence>
<name>A0A328D1D0_9ASTE</name>
<dbReference type="PANTHER" id="PTHR37707">
    <property type="entry name" value="MATERNAL EFFECT EMBRYO ARREST 9"/>
    <property type="match status" value="1"/>
</dbReference>
<proteinExistence type="predicted"/>
<organism evidence="1 2">
    <name type="scientific">Cuscuta australis</name>
    <dbReference type="NCBI Taxonomy" id="267555"/>
    <lineage>
        <taxon>Eukaryota</taxon>
        <taxon>Viridiplantae</taxon>
        <taxon>Streptophyta</taxon>
        <taxon>Embryophyta</taxon>
        <taxon>Tracheophyta</taxon>
        <taxon>Spermatophyta</taxon>
        <taxon>Magnoliopsida</taxon>
        <taxon>eudicotyledons</taxon>
        <taxon>Gunneridae</taxon>
        <taxon>Pentapetalae</taxon>
        <taxon>asterids</taxon>
        <taxon>lamiids</taxon>
        <taxon>Solanales</taxon>
        <taxon>Convolvulaceae</taxon>
        <taxon>Cuscuteae</taxon>
        <taxon>Cuscuta</taxon>
        <taxon>Cuscuta subgen. Grammica</taxon>
        <taxon>Cuscuta sect. Cleistogrammica</taxon>
    </lineage>
</organism>
<dbReference type="EMBL" id="NQVE01000200">
    <property type="protein sequence ID" value="RAL39567.1"/>
    <property type="molecule type" value="Genomic_DNA"/>
</dbReference>
<protein>
    <submittedName>
        <fullName evidence="1">Uncharacterized protein</fullName>
    </submittedName>
</protein>
<dbReference type="PANTHER" id="PTHR37707:SF1">
    <property type="entry name" value="MATERNAL EFFECT EMBRYO ARREST 9"/>
    <property type="match status" value="1"/>
</dbReference>
<keyword evidence="2" id="KW-1185">Reference proteome</keyword>
<comment type="caution">
    <text evidence="1">The sequence shown here is derived from an EMBL/GenBank/DDBJ whole genome shotgun (WGS) entry which is preliminary data.</text>
</comment>
<dbReference type="Proteomes" id="UP000249390">
    <property type="component" value="Unassembled WGS sequence"/>
</dbReference>
<accession>A0A328D1D0</accession>
<evidence type="ECO:0000313" key="2">
    <source>
        <dbReference type="Proteomes" id="UP000249390"/>
    </source>
</evidence>